<evidence type="ECO:0000259" key="7">
    <source>
        <dbReference type="PROSITE" id="PS50026"/>
    </source>
</evidence>
<evidence type="ECO:0000256" key="6">
    <source>
        <dbReference type="SAM" id="MobiDB-lite"/>
    </source>
</evidence>
<feature type="domain" description="EGF-like" evidence="7">
    <location>
        <begin position="57"/>
        <end position="95"/>
    </location>
</feature>
<sequence>MHMNSHCRNWCTMVDRCTSINMGPEKKDKVLCQLSDSDHVQHPDDLKSAVGFMYRKMENKCSFNTCYNNATCLVGFTNKGYMCACQPGYTGEHCEKDVDECITNTHNCDVNADCNNTEGSFNCSCKEGFNGDGKNCTECGTANLVILLQPRAKTNESKRAHKQFTVTGSNTNPQFLTFITKKTDITSSTTVRSMLYITVWQVFKAVFTNLNATGRYGPTTLGSHYTGQDHDGQVTVSNGTQRWTVPYTGDYRIQAIGAAGGYDSTANSSQYRGRGAKITGTFRLNKGEVILILVGQEGTVNIAGPSSGGGGGTFVVRGANTSLIIAGGGGGVQQAVSKHAGCDASTETTGNPGYNSWSGGSDGHGAQASDRNGRGGGGGGFYSNGKSGRNFGGGGGNGGEGGRGFLQGGEGGRAWKNGIDGGFGGGGGAAGWRGGGAGGRGEEGDTLGEALETMLVIPVGVGEAPTMLELIGKMNVAITQLVTAR</sequence>
<gene>
    <name evidence="8" type="ORF">PMEA_00032319</name>
</gene>
<keyword evidence="3" id="KW-0677">Repeat</keyword>
<evidence type="ECO:0000256" key="5">
    <source>
        <dbReference type="PROSITE-ProRule" id="PRU00076"/>
    </source>
</evidence>
<organism evidence="8 9">
    <name type="scientific">Pocillopora meandrina</name>
    <dbReference type="NCBI Taxonomy" id="46732"/>
    <lineage>
        <taxon>Eukaryota</taxon>
        <taxon>Metazoa</taxon>
        <taxon>Cnidaria</taxon>
        <taxon>Anthozoa</taxon>
        <taxon>Hexacorallia</taxon>
        <taxon>Scleractinia</taxon>
        <taxon>Astrocoeniina</taxon>
        <taxon>Pocilloporidae</taxon>
        <taxon>Pocillopora</taxon>
    </lineage>
</organism>
<comment type="caution">
    <text evidence="5">Lacks conserved residue(s) required for the propagation of feature annotation.</text>
</comment>
<keyword evidence="9" id="KW-1185">Reference proteome</keyword>
<dbReference type="Pfam" id="PF00008">
    <property type="entry name" value="EGF"/>
    <property type="match status" value="1"/>
</dbReference>
<dbReference type="PROSITE" id="PS01187">
    <property type="entry name" value="EGF_CA"/>
    <property type="match status" value="1"/>
</dbReference>
<dbReference type="Gene3D" id="2.10.25.10">
    <property type="entry name" value="Laminin"/>
    <property type="match status" value="2"/>
</dbReference>
<keyword evidence="1 5" id="KW-0245">EGF-like domain</keyword>
<feature type="domain" description="EGF-like" evidence="7">
    <location>
        <begin position="97"/>
        <end position="137"/>
    </location>
</feature>
<feature type="disulfide bond" evidence="5">
    <location>
        <begin position="85"/>
        <end position="94"/>
    </location>
</feature>
<evidence type="ECO:0000256" key="2">
    <source>
        <dbReference type="ARBA" id="ARBA00022729"/>
    </source>
</evidence>
<dbReference type="Proteomes" id="UP001159428">
    <property type="component" value="Unassembled WGS sequence"/>
</dbReference>
<dbReference type="PROSITE" id="PS50026">
    <property type="entry name" value="EGF_3"/>
    <property type="match status" value="2"/>
</dbReference>
<keyword evidence="4 5" id="KW-1015">Disulfide bond</keyword>
<dbReference type="Pfam" id="PF12947">
    <property type="entry name" value="EGF_3"/>
    <property type="match status" value="1"/>
</dbReference>
<dbReference type="PROSITE" id="PS01186">
    <property type="entry name" value="EGF_2"/>
    <property type="match status" value="2"/>
</dbReference>
<feature type="compositionally biased region" description="Gly residues" evidence="6">
    <location>
        <begin position="390"/>
        <end position="411"/>
    </location>
</feature>
<dbReference type="GO" id="GO:0005509">
    <property type="term" value="F:calcium ion binding"/>
    <property type="evidence" value="ECO:0007669"/>
    <property type="project" value="InterPro"/>
</dbReference>
<dbReference type="FunFam" id="2.10.25.10:FF:000038">
    <property type="entry name" value="Fibrillin 2"/>
    <property type="match status" value="1"/>
</dbReference>
<dbReference type="InterPro" id="IPR001881">
    <property type="entry name" value="EGF-like_Ca-bd_dom"/>
</dbReference>
<dbReference type="SMART" id="SM00181">
    <property type="entry name" value="EGF"/>
    <property type="match status" value="2"/>
</dbReference>
<evidence type="ECO:0000256" key="4">
    <source>
        <dbReference type="ARBA" id="ARBA00023157"/>
    </source>
</evidence>
<dbReference type="PROSITE" id="PS00022">
    <property type="entry name" value="EGF_1"/>
    <property type="match status" value="1"/>
</dbReference>
<dbReference type="InterPro" id="IPR018097">
    <property type="entry name" value="EGF_Ca-bd_CS"/>
</dbReference>
<evidence type="ECO:0000313" key="9">
    <source>
        <dbReference type="Proteomes" id="UP001159428"/>
    </source>
</evidence>
<dbReference type="InterPro" id="IPR024731">
    <property type="entry name" value="NELL2-like_EGF"/>
</dbReference>
<name>A0AAU9XX64_9CNID</name>
<feature type="disulfide bond" evidence="5">
    <location>
        <begin position="66"/>
        <end position="83"/>
    </location>
</feature>
<dbReference type="EMBL" id="CALNXJ010000074">
    <property type="protein sequence ID" value="CAH3160100.1"/>
    <property type="molecule type" value="Genomic_DNA"/>
</dbReference>
<dbReference type="InterPro" id="IPR000152">
    <property type="entry name" value="EGF-type_Asp/Asn_hydroxyl_site"/>
</dbReference>
<dbReference type="PANTHER" id="PTHR31535:SF3">
    <property type="entry name" value="REGULATORY PROTEIN ZESTE"/>
    <property type="match status" value="1"/>
</dbReference>
<dbReference type="SUPFAM" id="SSF57196">
    <property type="entry name" value="EGF/Laminin"/>
    <property type="match status" value="2"/>
</dbReference>
<dbReference type="SMART" id="SM00179">
    <property type="entry name" value="EGF_CA"/>
    <property type="match status" value="2"/>
</dbReference>
<dbReference type="PROSITE" id="PS00010">
    <property type="entry name" value="ASX_HYDROXYL"/>
    <property type="match status" value="1"/>
</dbReference>
<comment type="caution">
    <text evidence="8">The sequence shown here is derived from an EMBL/GenBank/DDBJ whole genome shotgun (WGS) entry which is preliminary data.</text>
</comment>
<protein>
    <recommendedName>
        <fullName evidence="7">EGF-like domain-containing protein</fullName>
    </recommendedName>
</protein>
<reference evidence="8 9" key="1">
    <citation type="submission" date="2022-05" db="EMBL/GenBank/DDBJ databases">
        <authorList>
            <consortium name="Genoscope - CEA"/>
            <person name="William W."/>
        </authorList>
    </citation>
    <scope>NUCLEOTIDE SEQUENCE [LARGE SCALE GENOMIC DNA]</scope>
</reference>
<evidence type="ECO:0000256" key="1">
    <source>
        <dbReference type="ARBA" id="ARBA00022536"/>
    </source>
</evidence>
<proteinExistence type="predicted"/>
<evidence type="ECO:0000256" key="3">
    <source>
        <dbReference type="ARBA" id="ARBA00022737"/>
    </source>
</evidence>
<feature type="region of interest" description="Disordered" evidence="6">
    <location>
        <begin position="342"/>
        <end position="411"/>
    </location>
</feature>
<keyword evidence="2" id="KW-0732">Signal</keyword>
<dbReference type="InterPro" id="IPR000742">
    <property type="entry name" value="EGF"/>
</dbReference>
<dbReference type="CDD" id="cd00054">
    <property type="entry name" value="EGF_CA"/>
    <property type="match status" value="2"/>
</dbReference>
<evidence type="ECO:0000313" key="8">
    <source>
        <dbReference type="EMBL" id="CAH3160100.1"/>
    </source>
</evidence>
<feature type="compositionally biased region" description="Polar residues" evidence="6">
    <location>
        <begin position="345"/>
        <end position="359"/>
    </location>
</feature>
<dbReference type="PANTHER" id="PTHR31535">
    <property type="match status" value="1"/>
</dbReference>
<dbReference type="AlphaFoldDB" id="A0AAU9XX64"/>
<accession>A0AAU9XX64</accession>